<dbReference type="PANTHER" id="PTHR34265:SF1">
    <property type="entry name" value="TYPE III PANTOTHENATE KINASE"/>
    <property type="match status" value="1"/>
</dbReference>
<dbReference type="GO" id="GO:0005737">
    <property type="term" value="C:cytoplasm"/>
    <property type="evidence" value="ECO:0007669"/>
    <property type="project" value="UniProtKB-SubCell"/>
</dbReference>
<evidence type="ECO:0000256" key="6">
    <source>
        <dbReference type="ARBA" id="ARBA00022741"/>
    </source>
</evidence>
<keyword evidence="6" id="KW-0547">Nucleotide-binding</keyword>
<dbReference type="HAMAP" id="MF_01274">
    <property type="entry name" value="Pantothen_kinase_3"/>
    <property type="match status" value="1"/>
</dbReference>
<proteinExistence type="inferred from homology"/>
<keyword evidence="9" id="KW-0630">Potassium</keyword>
<dbReference type="SUPFAM" id="SSF53067">
    <property type="entry name" value="Actin-like ATPase domain"/>
    <property type="match status" value="2"/>
</dbReference>
<keyword evidence="10" id="KW-0173">Coenzyme A biosynthesis</keyword>
<dbReference type="GO" id="GO:0004594">
    <property type="term" value="F:pantothenate kinase activity"/>
    <property type="evidence" value="ECO:0007669"/>
    <property type="project" value="InterPro"/>
</dbReference>
<reference evidence="13" key="1">
    <citation type="submission" date="2019-03" db="EMBL/GenBank/DDBJ databases">
        <title>Single cell metagenomics reveals metabolic interactions within the superorganism composed of flagellate Streblomastix strix and complex community of Bacteroidetes bacteria on its surface.</title>
        <authorList>
            <person name="Treitli S.C."/>
            <person name="Kolisko M."/>
            <person name="Husnik F."/>
            <person name="Keeling P."/>
            <person name="Hampl V."/>
        </authorList>
    </citation>
    <scope>NUCLEOTIDE SEQUENCE</scope>
    <source>
        <strain evidence="13">STM</strain>
    </source>
</reference>
<dbReference type="Gene3D" id="3.30.420.40">
    <property type="match status" value="1"/>
</dbReference>
<keyword evidence="5 13" id="KW-0808">Transferase</keyword>
<dbReference type="AlphaFoldDB" id="A0A5J4RGT2"/>
<keyword evidence="4" id="KW-0963">Cytoplasm</keyword>
<dbReference type="NCBIfam" id="TIGR00671">
    <property type="entry name" value="baf"/>
    <property type="match status" value="1"/>
</dbReference>
<evidence type="ECO:0000256" key="2">
    <source>
        <dbReference type="ARBA" id="ARBA00004496"/>
    </source>
</evidence>
<evidence type="ECO:0000256" key="12">
    <source>
        <dbReference type="ARBA" id="ARBA00040883"/>
    </source>
</evidence>
<evidence type="ECO:0000256" key="11">
    <source>
        <dbReference type="ARBA" id="ARBA00038036"/>
    </source>
</evidence>
<dbReference type="InterPro" id="IPR043129">
    <property type="entry name" value="ATPase_NBD"/>
</dbReference>
<evidence type="ECO:0000256" key="10">
    <source>
        <dbReference type="ARBA" id="ARBA00022993"/>
    </source>
</evidence>
<comment type="similarity">
    <text evidence="11">Belongs to the type III pantothenate kinase family.</text>
</comment>
<evidence type="ECO:0000256" key="8">
    <source>
        <dbReference type="ARBA" id="ARBA00022840"/>
    </source>
</evidence>
<evidence type="ECO:0000256" key="3">
    <source>
        <dbReference type="ARBA" id="ARBA00011738"/>
    </source>
</evidence>
<evidence type="ECO:0000256" key="1">
    <source>
        <dbReference type="ARBA" id="ARBA00001958"/>
    </source>
</evidence>
<comment type="cofactor">
    <cofactor evidence="1">
        <name>K(+)</name>
        <dbReference type="ChEBI" id="CHEBI:29103"/>
    </cofactor>
</comment>
<name>A0A5J4RGT2_9ZZZZ</name>
<evidence type="ECO:0000256" key="9">
    <source>
        <dbReference type="ARBA" id="ARBA00022958"/>
    </source>
</evidence>
<evidence type="ECO:0000256" key="5">
    <source>
        <dbReference type="ARBA" id="ARBA00022679"/>
    </source>
</evidence>
<dbReference type="Pfam" id="PF03309">
    <property type="entry name" value="Pan_kinase"/>
    <property type="match status" value="1"/>
</dbReference>
<comment type="caution">
    <text evidence="13">The sequence shown here is derived from an EMBL/GenBank/DDBJ whole genome shotgun (WGS) entry which is preliminary data.</text>
</comment>
<sequence>MNLAIDIGNTVTKIAVFDKNKLTEIFYDRNGSLDNLSEICEKYGIENGIVATVKNIEANARKQIEKCLFPMFWLTHETKLPIVNLYETPQTLGYDRIAAVVGANDMFPGKNILVIDAGTAITYEFIDAESQYHGGNISPGLQMRFKALHHYTGRLPLIQREGEVAWVSKNTETAIRSGVIKGIEYEIMGYISAFKEKYPDLLVFLTGGDRFSFDTRLKNIIFADKFLVLKGLNRILNYNNDNQAINRYMDTCSFTGDGRGAK</sequence>
<gene>
    <name evidence="13" type="ORF">EZS27_018226</name>
</gene>
<organism evidence="13">
    <name type="scientific">termite gut metagenome</name>
    <dbReference type="NCBI Taxonomy" id="433724"/>
    <lineage>
        <taxon>unclassified sequences</taxon>
        <taxon>metagenomes</taxon>
        <taxon>organismal metagenomes</taxon>
    </lineage>
</organism>
<evidence type="ECO:0000313" key="13">
    <source>
        <dbReference type="EMBL" id="KAA6333346.1"/>
    </source>
</evidence>
<dbReference type="InterPro" id="IPR004619">
    <property type="entry name" value="Type_III_PanK"/>
</dbReference>
<accession>A0A5J4RGT2</accession>
<evidence type="ECO:0000256" key="4">
    <source>
        <dbReference type="ARBA" id="ARBA00022490"/>
    </source>
</evidence>
<evidence type="ECO:0000256" key="7">
    <source>
        <dbReference type="ARBA" id="ARBA00022777"/>
    </source>
</evidence>
<comment type="subunit">
    <text evidence="3">Homodimer.</text>
</comment>
<keyword evidence="8" id="KW-0067">ATP-binding</keyword>
<dbReference type="GO" id="GO:0015937">
    <property type="term" value="P:coenzyme A biosynthetic process"/>
    <property type="evidence" value="ECO:0007669"/>
    <property type="project" value="UniProtKB-KW"/>
</dbReference>
<keyword evidence="7 13" id="KW-0418">Kinase</keyword>
<dbReference type="EMBL" id="SNRY01001124">
    <property type="protein sequence ID" value="KAA6333346.1"/>
    <property type="molecule type" value="Genomic_DNA"/>
</dbReference>
<dbReference type="GO" id="GO:0005524">
    <property type="term" value="F:ATP binding"/>
    <property type="evidence" value="ECO:0007669"/>
    <property type="project" value="UniProtKB-KW"/>
</dbReference>
<dbReference type="CDD" id="cd24015">
    <property type="entry name" value="ASKHA_NBD_PanK-III"/>
    <property type="match status" value="1"/>
</dbReference>
<dbReference type="PANTHER" id="PTHR34265">
    <property type="entry name" value="TYPE III PANTOTHENATE KINASE"/>
    <property type="match status" value="1"/>
</dbReference>
<protein>
    <recommendedName>
        <fullName evidence="12">Type III pantothenate kinase</fullName>
    </recommendedName>
</protein>
<comment type="subcellular location">
    <subcellularLocation>
        <location evidence="2">Cytoplasm</location>
    </subcellularLocation>
</comment>